<keyword evidence="3" id="KW-1185">Reference proteome</keyword>
<dbReference type="OrthoDB" id="198082at2759"/>
<organism evidence="2 3">
    <name type="scientific">Triparma retinervis</name>
    <dbReference type="NCBI Taxonomy" id="2557542"/>
    <lineage>
        <taxon>Eukaryota</taxon>
        <taxon>Sar</taxon>
        <taxon>Stramenopiles</taxon>
        <taxon>Ochrophyta</taxon>
        <taxon>Bolidophyceae</taxon>
        <taxon>Parmales</taxon>
        <taxon>Triparmaceae</taxon>
        <taxon>Triparma</taxon>
    </lineage>
</organism>
<dbReference type="Proteomes" id="UP001165082">
    <property type="component" value="Unassembled WGS sequence"/>
</dbReference>
<sequence length="115" mass="12349">MSKEGGIELAEINVKEGADKGKDSRSFRPNTLAEINAATNYQPLTVDMCGSTWGIGCGNSVEDIGIISSCYITLWSLLVALYSLLLKAVIDTDDQSTALFTFLFFGIIFVVMVGG</sequence>
<evidence type="ECO:0000313" key="3">
    <source>
        <dbReference type="Proteomes" id="UP001165082"/>
    </source>
</evidence>
<comment type="caution">
    <text evidence="2">The sequence shown here is derived from an EMBL/GenBank/DDBJ whole genome shotgun (WGS) entry which is preliminary data.</text>
</comment>
<feature type="transmembrane region" description="Helical" evidence="1">
    <location>
        <begin position="64"/>
        <end position="85"/>
    </location>
</feature>
<feature type="non-terminal residue" evidence="2">
    <location>
        <position position="115"/>
    </location>
</feature>
<dbReference type="AlphaFoldDB" id="A0A9W7DT69"/>
<keyword evidence="1" id="KW-0812">Transmembrane</keyword>
<evidence type="ECO:0000313" key="2">
    <source>
        <dbReference type="EMBL" id="GMH53375.1"/>
    </source>
</evidence>
<gene>
    <name evidence="2" type="ORF">TrRE_jg10034</name>
</gene>
<name>A0A9W7DT69_9STRA</name>
<reference evidence="2" key="1">
    <citation type="submission" date="2022-07" db="EMBL/GenBank/DDBJ databases">
        <title>Genome analysis of Parmales, a sister group of diatoms, reveals the evolutionary specialization of diatoms from phago-mixotrophs to photoautotrophs.</title>
        <authorList>
            <person name="Ban H."/>
            <person name="Sato S."/>
            <person name="Yoshikawa S."/>
            <person name="Kazumasa Y."/>
            <person name="Nakamura Y."/>
            <person name="Ichinomiya M."/>
            <person name="Saitoh K."/>
            <person name="Sato N."/>
            <person name="Blanc-Mathieu R."/>
            <person name="Endo H."/>
            <person name="Kuwata A."/>
            <person name="Ogata H."/>
        </authorList>
    </citation>
    <scope>NUCLEOTIDE SEQUENCE</scope>
</reference>
<proteinExistence type="predicted"/>
<evidence type="ECO:0000256" key="1">
    <source>
        <dbReference type="SAM" id="Phobius"/>
    </source>
</evidence>
<keyword evidence="1" id="KW-0472">Membrane</keyword>
<accession>A0A9W7DT69</accession>
<feature type="transmembrane region" description="Helical" evidence="1">
    <location>
        <begin position="97"/>
        <end position="114"/>
    </location>
</feature>
<protein>
    <submittedName>
        <fullName evidence="2">Uncharacterized protein</fullName>
    </submittedName>
</protein>
<dbReference type="EMBL" id="BRXZ01003363">
    <property type="protein sequence ID" value="GMH53375.1"/>
    <property type="molecule type" value="Genomic_DNA"/>
</dbReference>
<keyword evidence="1" id="KW-1133">Transmembrane helix</keyword>